<evidence type="ECO:0000259" key="5">
    <source>
        <dbReference type="Pfam" id="PF03081"/>
    </source>
</evidence>
<dbReference type="InterPro" id="IPR004140">
    <property type="entry name" value="Exo70"/>
</dbReference>
<dbReference type="InParanoid" id="A0A165EX63"/>
<dbReference type="PANTHER" id="PTHR12542">
    <property type="entry name" value="EXOCYST COMPLEX PROTEIN EXO70"/>
    <property type="match status" value="1"/>
</dbReference>
<dbReference type="OrthoDB" id="1922221at2759"/>
<name>A0A165EX63_9APHY</name>
<sequence length="631" mass="70222">MDDETAEIELLEQNLNKTHQVSQRMTSILSSFDTRLVKLEKSILPLYTSTQQLTRRAKNIESALMKIDEIASYQEGIAAEEALILRGPQQGQLQDYIEVMQRMNVTIAFGATDGGARETARLIETGARKLIHLYTKLVAEGSSGTPVNGPEFEPIPFPPAVLASLHPLVDFLRRLPLPSTHPSHPAAPAIQAALKEAQKGYGDMRGAWSKKCLEVYGKRVSERASSVDGLVAGHDFEKLVQNIMDVAEDEYHLLTELAPLIAPAMIASTYTTLLNPLISLFSNTLSSLSTLIKRSLHRYTLHALALYTALNGAQSRWDEVVWRPAGRKENELKDGVQTIRGLCQRSFPEFLADIKMAASSSQGELSTGVIDITISTVEYLERLPEVRGAVGPMLLSLGDGNWKMGEGAQVGKKAPRTTEINEQTILEHFTFDIVNMIVNTLQALSKSNKRPAFGSIFLLNNVSYLLTRLLLKPKHPEISGLLSKPAQDILRSNFRTAKAAYFDSNFSPLLQTLGDDRDKSKSATKEKFTRFFDLFDEVAERHHLARVLHDDDQGRETVADEAVKLVVPSLQKFIQKNLGKEFSKNPKKYIKMSAEEVESLIKSFYLDRDNTVPPPAERATNNLLIQAGWSR</sequence>
<comment type="subcellular location">
    <subcellularLocation>
        <location evidence="4">Bud</location>
    </subcellularLocation>
    <subcellularLocation>
        <location evidence="4">Bud neck</location>
    </subcellularLocation>
</comment>
<dbReference type="GO" id="GO:0005546">
    <property type="term" value="F:phosphatidylinositol-4,5-bisphosphate binding"/>
    <property type="evidence" value="ECO:0007669"/>
    <property type="project" value="InterPro"/>
</dbReference>
<dbReference type="Gene3D" id="1.20.1280.170">
    <property type="entry name" value="Exocyst complex component Exo70"/>
    <property type="match status" value="1"/>
</dbReference>
<dbReference type="GO" id="GO:0005935">
    <property type="term" value="C:cellular bud neck"/>
    <property type="evidence" value="ECO:0007669"/>
    <property type="project" value="UniProtKB-SubCell"/>
</dbReference>
<gene>
    <name evidence="6" type="ORF">LAESUDRAFT_724388</name>
</gene>
<dbReference type="RefSeq" id="XP_040765655.1">
    <property type="nucleotide sequence ID" value="XM_040908602.1"/>
</dbReference>
<evidence type="ECO:0000313" key="6">
    <source>
        <dbReference type="EMBL" id="KZT07915.1"/>
    </source>
</evidence>
<dbReference type="AlphaFoldDB" id="A0A165EX63"/>
<evidence type="ECO:0000313" key="7">
    <source>
        <dbReference type="Proteomes" id="UP000076871"/>
    </source>
</evidence>
<dbReference type="GO" id="GO:0006887">
    <property type="term" value="P:exocytosis"/>
    <property type="evidence" value="ECO:0007669"/>
    <property type="project" value="UniProtKB-KW"/>
</dbReference>
<dbReference type="InterPro" id="IPR016159">
    <property type="entry name" value="Cullin_repeat-like_dom_sf"/>
</dbReference>
<evidence type="ECO:0000256" key="2">
    <source>
        <dbReference type="ARBA" id="ARBA00022448"/>
    </source>
</evidence>
<evidence type="ECO:0000256" key="3">
    <source>
        <dbReference type="ARBA" id="ARBA00022483"/>
    </source>
</evidence>
<dbReference type="GeneID" id="63825631"/>
<proteinExistence type="inferred from homology"/>
<dbReference type="SUPFAM" id="SSF74788">
    <property type="entry name" value="Cullin repeat-like"/>
    <property type="match status" value="1"/>
</dbReference>
<dbReference type="Proteomes" id="UP000076871">
    <property type="component" value="Unassembled WGS sequence"/>
</dbReference>
<comment type="similarity">
    <text evidence="1 4">Belongs to the EXO70 family.</text>
</comment>
<protein>
    <recommendedName>
        <fullName evidence="4">Exocyst complex protein EXO70</fullName>
    </recommendedName>
</protein>
<evidence type="ECO:0000256" key="4">
    <source>
        <dbReference type="RuleBase" id="RU365026"/>
    </source>
</evidence>
<accession>A0A165EX63</accession>
<keyword evidence="7" id="KW-1185">Reference proteome</keyword>
<dbReference type="InterPro" id="IPR046364">
    <property type="entry name" value="Exo70_C"/>
</dbReference>
<reference evidence="6 7" key="1">
    <citation type="journal article" date="2016" name="Mol. Biol. Evol.">
        <title>Comparative Genomics of Early-Diverging Mushroom-Forming Fungi Provides Insights into the Origins of Lignocellulose Decay Capabilities.</title>
        <authorList>
            <person name="Nagy L.G."/>
            <person name="Riley R."/>
            <person name="Tritt A."/>
            <person name="Adam C."/>
            <person name="Daum C."/>
            <person name="Floudas D."/>
            <person name="Sun H."/>
            <person name="Yadav J.S."/>
            <person name="Pangilinan J."/>
            <person name="Larsson K.H."/>
            <person name="Matsuura K."/>
            <person name="Barry K."/>
            <person name="Labutti K."/>
            <person name="Kuo R."/>
            <person name="Ohm R.A."/>
            <person name="Bhattacharya S.S."/>
            <person name="Shirouzu T."/>
            <person name="Yoshinaga Y."/>
            <person name="Martin F.M."/>
            <person name="Grigoriev I.V."/>
            <person name="Hibbett D.S."/>
        </authorList>
    </citation>
    <scope>NUCLEOTIDE SEQUENCE [LARGE SCALE GENOMIC DNA]</scope>
    <source>
        <strain evidence="6 7">93-53</strain>
    </source>
</reference>
<dbReference type="EMBL" id="KV427617">
    <property type="protein sequence ID" value="KZT07915.1"/>
    <property type="molecule type" value="Genomic_DNA"/>
</dbReference>
<dbReference type="GO" id="GO:0015031">
    <property type="term" value="P:protein transport"/>
    <property type="evidence" value="ECO:0007669"/>
    <property type="project" value="UniProtKB-KW"/>
</dbReference>
<feature type="domain" description="Exocyst complex subunit Exo70 C-terminal" evidence="5">
    <location>
        <begin position="244"/>
        <end position="602"/>
    </location>
</feature>
<comment type="function">
    <text evidence="4">Involved in the secretory pathway as part of the exocyst complex which tethers secretory vesicles to the sites of exocytosis. Also plays a role in the assembly of the exocyst.</text>
</comment>
<dbReference type="GO" id="GO:0000145">
    <property type="term" value="C:exocyst"/>
    <property type="evidence" value="ECO:0007669"/>
    <property type="project" value="InterPro"/>
</dbReference>
<keyword evidence="4" id="KW-0653">Protein transport</keyword>
<keyword evidence="2 4" id="KW-0813">Transport</keyword>
<evidence type="ECO:0000256" key="1">
    <source>
        <dbReference type="ARBA" id="ARBA00006756"/>
    </source>
</evidence>
<dbReference type="PANTHER" id="PTHR12542:SF41">
    <property type="entry name" value="EXOCYST COMPLEX COMPONENT 7"/>
    <property type="match status" value="1"/>
</dbReference>
<dbReference type="STRING" id="1314785.A0A165EX63"/>
<organism evidence="6 7">
    <name type="scientific">Laetiporus sulphureus 93-53</name>
    <dbReference type="NCBI Taxonomy" id="1314785"/>
    <lineage>
        <taxon>Eukaryota</taxon>
        <taxon>Fungi</taxon>
        <taxon>Dikarya</taxon>
        <taxon>Basidiomycota</taxon>
        <taxon>Agaricomycotina</taxon>
        <taxon>Agaricomycetes</taxon>
        <taxon>Polyporales</taxon>
        <taxon>Laetiporus</taxon>
    </lineage>
</organism>
<keyword evidence="3 4" id="KW-0268">Exocytosis</keyword>
<dbReference type="Pfam" id="PF03081">
    <property type="entry name" value="Exo70_C"/>
    <property type="match status" value="1"/>
</dbReference>